<dbReference type="Pfam" id="PF06150">
    <property type="entry name" value="ChaB"/>
    <property type="match status" value="1"/>
</dbReference>
<dbReference type="InterPro" id="IPR009317">
    <property type="entry name" value="ChaB"/>
</dbReference>
<evidence type="ECO:0008006" key="2">
    <source>
        <dbReference type="Google" id="ProtNLM"/>
    </source>
</evidence>
<dbReference type="AlphaFoldDB" id="X1AMD1"/>
<name>X1AMD1_9ZZZZ</name>
<accession>X1AMD1</accession>
<protein>
    <recommendedName>
        <fullName evidence="2">Cation transport regulator ChaB</fullName>
    </recommendedName>
</protein>
<gene>
    <name evidence="1" type="ORF">S01H4_07357</name>
</gene>
<dbReference type="EMBL" id="BART01002399">
    <property type="protein sequence ID" value="GAG61056.1"/>
    <property type="molecule type" value="Genomic_DNA"/>
</dbReference>
<proteinExistence type="predicted"/>
<dbReference type="Gene3D" id="1.10.1740.70">
    <property type="entry name" value="ChaB"/>
    <property type="match status" value="1"/>
</dbReference>
<organism evidence="1">
    <name type="scientific">marine sediment metagenome</name>
    <dbReference type="NCBI Taxonomy" id="412755"/>
    <lineage>
        <taxon>unclassified sequences</taxon>
        <taxon>metagenomes</taxon>
        <taxon>ecological metagenomes</taxon>
    </lineage>
</organism>
<reference evidence="1" key="1">
    <citation type="journal article" date="2014" name="Front. Microbiol.">
        <title>High frequency of phylogenetically diverse reductive dehalogenase-homologous genes in deep subseafloor sedimentary metagenomes.</title>
        <authorList>
            <person name="Kawai M."/>
            <person name="Futagami T."/>
            <person name="Toyoda A."/>
            <person name="Takaki Y."/>
            <person name="Nishi S."/>
            <person name="Hori S."/>
            <person name="Arai W."/>
            <person name="Tsubouchi T."/>
            <person name="Morono Y."/>
            <person name="Uchiyama I."/>
            <person name="Ito T."/>
            <person name="Fujiyama A."/>
            <person name="Inagaki F."/>
            <person name="Takami H."/>
        </authorList>
    </citation>
    <scope>NUCLEOTIDE SEQUENCE</scope>
    <source>
        <strain evidence="1">Expedition CK06-06</strain>
    </source>
</reference>
<dbReference type="InterPro" id="IPR037205">
    <property type="entry name" value="ChaB_sf"/>
</dbReference>
<sequence>MPYDELSDLPDAVQKMPKHAQEIYQSAFNSAFKQYDGNEGRAHGTAWSAVEKQYKKENGRWVAKSKEATMKVKEAGLSDENKRQLLQAGLTTEYGLDVDNTIPRGVWVEDVFENEVIYNVNGQSFKASYKMKDGKATFGEPEKVLRQTVYKAMESLQTTYSELIQEAGKRNALMDAARVKKIVELAVGGSYLALYIDQGFLWDISLLPGKAAGTESCCCPPQLCLGNLFV</sequence>
<evidence type="ECO:0000313" key="1">
    <source>
        <dbReference type="EMBL" id="GAG61056.1"/>
    </source>
</evidence>
<comment type="caution">
    <text evidence="1">The sequence shown here is derived from an EMBL/GenBank/DDBJ whole genome shotgun (WGS) entry which is preliminary data.</text>
</comment>
<dbReference type="SUPFAM" id="SSF140376">
    <property type="entry name" value="ChaB-like"/>
    <property type="match status" value="1"/>
</dbReference>